<dbReference type="InterPro" id="IPR005841">
    <property type="entry name" value="Alpha-D-phosphohexomutase_SF"/>
</dbReference>
<comment type="cofactor">
    <cofactor evidence="1">
        <name>Mg(2+)</name>
        <dbReference type="ChEBI" id="CHEBI:18420"/>
    </cofactor>
</comment>
<dbReference type="InterPro" id="IPR005846">
    <property type="entry name" value="A-D-PHexomutase_a/b/a-III"/>
</dbReference>
<accession>V6ATW8</accession>
<evidence type="ECO:0000256" key="2">
    <source>
        <dbReference type="ARBA" id="ARBA00010231"/>
    </source>
</evidence>
<dbReference type="STRING" id="1407055.NITUZ_40312"/>
<evidence type="ECO:0000313" key="12">
    <source>
        <dbReference type="Proteomes" id="UP000018159"/>
    </source>
</evidence>
<feature type="domain" description="Alpha-D-phosphohexomutase alpha/beta/alpha" evidence="9">
    <location>
        <begin position="167"/>
        <end position="241"/>
    </location>
</feature>
<evidence type="ECO:0000256" key="6">
    <source>
        <dbReference type="ARBA" id="ARBA00023235"/>
    </source>
</evidence>
<dbReference type="Pfam" id="PF00408">
    <property type="entry name" value="PGM_PMM_IV"/>
    <property type="match status" value="1"/>
</dbReference>
<dbReference type="SUPFAM" id="SSF53738">
    <property type="entry name" value="Phosphoglucomutase, first 3 domains"/>
    <property type="match status" value="3"/>
</dbReference>
<dbReference type="InterPro" id="IPR016055">
    <property type="entry name" value="A-D-PHexomutase_a/b/a-I/II/III"/>
</dbReference>
<keyword evidence="5" id="KW-0460">Magnesium</keyword>
<dbReference type="InterPro" id="IPR005845">
    <property type="entry name" value="A-D-PHexomutase_a/b/a-II"/>
</dbReference>
<feature type="domain" description="Alpha-D-phosphohexomutase alpha/beta/alpha" evidence="10">
    <location>
        <begin position="264"/>
        <end position="345"/>
    </location>
</feature>
<evidence type="ECO:0000259" key="9">
    <source>
        <dbReference type="Pfam" id="PF02879"/>
    </source>
</evidence>
<reference evidence="11 12" key="1">
    <citation type="journal article" date="2013" name="PLoS ONE">
        <title>Enrichment and Genome Sequence of the Group I.1a Ammonia-Oxidizing Archaeon ?Ca. Nitrosotenuis uzonensis? Representing a Clade Globally.</title>
        <authorList>
            <person name="Lebedeva E.V."/>
            <person name="Hatzenpichler R."/>
            <person name="Pelletier E."/>
            <person name="Schuster N."/>
            <person name="Hauzmayer S."/>
            <person name="Bulaev A."/>
            <person name="Grigor'eva N.V."/>
            <person name="Galushko A."/>
            <person name="Schmid M."/>
            <person name="Palatinszky M."/>
            <person name="Le Paslier D."/>
            <person name="Daims H."/>
            <person name="Wagner M."/>
        </authorList>
    </citation>
    <scope>NUCLEOTIDE SEQUENCE [LARGE SCALE GENOMIC DNA]</scope>
    <source>
        <strain evidence="11 12">N4</strain>
    </source>
</reference>
<proteinExistence type="inferred from homology"/>
<evidence type="ECO:0000313" key="11">
    <source>
        <dbReference type="EMBL" id="CDI06146.1"/>
    </source>
</evidence>
<evidence type="ECO:0000256" key="4">
    <source>
        <dbReference type="ARBA" id="ARBA00022723"/>
    </source>
</evidence>
<dbReference type="Gene3D" id="3.30.310.50">
    <property type="entry name" value="Alpha-D-phosphohexomutase, C-terminal domain"/>
    <property type="match status" value="1"/>
</dbReference>
<evidence type="ECO:0000256" key="3">
    <source>
        <dbReference type="ARBA" id="ARBA00022553"/>
    </source>
</evidence>
<feature type="domain" description="Alpha-D-phosphohexomutase C-terminal" evidence="7">
    <location>
        <begin position="385"/>
        <end position="433"/>
    </location>
</feature>
<dbReference type="PANTHER" id="PTHR43771">
    <property type="entry name" value="PHOSPHOMANNOMUTASE"/>
    <property type="match status" value="1"/>
</dbReference>
<dbReference type="Gene3D" id="3.40.120.10">
    <property type="entry name" value="Alpha-D-Glucose-1,6-Bisphosphate, subunit A, domain 3"/>
    <property type="match status" value="3"/>
</dbReference>
<dbReference type="Pfam" id="PF02879">
    <property type="entry name" value="PGM_PMM_II"/>
    <property type="match status" value="1"/>
</dbReference>
<dbReference type="GO" id="GO:0005975">
    <property type="term" value="P:carbohydrate metabolic process"/>
    <property type="evidence" value="ECO:0007669"/>
    <property type="project" value="InterPro"/>
</dbReference>
<protein>
    <submittedName>
        <fullName evidence="11">Phosphoglucomutase/phosphomannomutase alpha/beta/alpha domain I</fullName>
    </submittedName>
</protein>
<dbReference type="PANTHER" id="PTHR43771:SF1">
    <property type="entry name" value="PHOSPHOMANNOMUTASE"/>
    <property type="match status" value="1"/>
</dbReference>
<dbReference type="PRINTS" id="PR00509">
    <property type="entry name" value="PGMPMM"/>
</dbReference>
<dbReference type="AlphaFoldDB" id="V6ATW8"/>
<keyword evidence="6" id="KW-0413">Isomerase</keyword>
<evidence type="ECO:0000256" key="5">
    <source>
        <dbReference type="ARBA" id="ARBA00022842"/>
    </source>
</evidence>
<feature type="domain" description="Alpha-D-phosphohexomutase alpha/beta/alpha" evidence="8">
    <location>
        <begin position="20"/>
        <end position="135"/>
    </location>
</feature>
<organism evidence="11 12">
    <name type="scientific">Candidatus Nitrosotenuis uzonensis</name>
    <dbReference type="NCBI Taxonomy" id="1407055"/>
    <lineage>
        <taxon>Archaea</taxon>
        <taxon>Nitrososphaerota</taxon>
        <taxon>Candidatus Nitrosotenuis</taxon>
    </lineage>
</organism>
<dbReference type="InterPro" id="IPR005843">
    <property type="entry name" value="A-D-PHexomutase_C"/>
</dbReference>
<gene>
    <name evidence="11" type="ORF">NITUZ_40312</name>
</gene>
<keyword evidence="4" id="KW-0479">Metal-binding</keyword>
<evidence type="ECO:0000259" key="10">
    <source>
        <dbReference type="Pfam" id="PF02880"/>
    </source>
</evidence>
<evidence type="ECO:0000259" key="7">
    <source>
        <dbReference type="Pfam" id="PF00408"/>
    </source>
</evidence>
<dbReference type="GO" id="GO:0016868">
    <property type="term" value="F:intramolecular phosphotransferase activity"/>
    <property type="evidence" value="ECO:0007669"/>
    <property type="project" value="InterPro"/>
</dbReference>
<dbReference type="Pfam" id="PF02878">
    <property type="entry name" value="PGM_PMM_I"/>
    <property type="match status" value="1"/>
</dbReference>
<keyword evidence="12" id="KW-1185">Reference proteome</keyword>
<comment type="similarity">
    <text evidence="2">Belongs to the phosphohexose mutase family.</text>
</comment>
<dbReference type="Proteomes" id="UP000018159">
    <property type="component" value="Unassembled WGS sequence"/>
</dbReference>
<dbReference type="InterPro" id="IPR005844">
    <property type="entry name" value="A-D-PHexomutase_a/b/a-I"/>
</dbReference>
<dbReference type="Pfam" id="PF02880">
    <property type="entry name" value="PGM_PMM_III"/>
    <property type="match status" value="1"/>
</dbReference>
<evidence type="ECO:0000256" key="1">
    <source>
        <dbReference type="ARBA" id="ARBA00001946"/>
    </source>
</evidence>
<sequence>MLSEFIKSIQDLVPLKKSISGIRGIFGEDLTLIDILRFCSNFAPMIKSGKCVVANDTRPSSDVLRETAIASLLAGGIDVYNLGMAPTPVVFREARKYGAGLIITSSHNPLKWNGLKFIINGRGPNEKEFAQILKEKKPSKTKIGKEFSATSNYAADAASIIGKVSHRPKIAIDIGGGAAAVVAPAVLEKIGCHVHIINQNKSMRGADPTSDKLSQLVAASKRSDIGFAFDLDGDRLVVVKDGKKQSPDTTLALGIPKALELGYKKFCLSIDTSIAVEKYIQNNGGTVVRSKVGEANVIDTMLKKNCKAGGEGSSGGFILPEFNMCRDGILTSGLIAAMTGKKIVDEIISFVSNYTQLRTKIDAQSHLHDKVLEKFEKNVRSKFSEIITIDGVKIIVDENTWSLVRKSNTEDIIRISVESNNIQKAKQIQKEITSLVKQSYDQIR</sequence>
<dbReference type="GO" id="GO:0046872">
    <property type="term" value="F:metal ion binding"/>
    <property type="evidence" value="ECO:0007669"/>
    <property type="project" value="UniProtKB-KW"/>
</dbReference>
<dbReference type="InterPro" id="IPR036900">
    <property type="entry name" value="A-D-PHexomutase_C_sf"/>
</dbReference>
<comment type="caution">
    <text evidence="11">The sequence shown here is derived from an EMBL/GenBank/DDBJ whole genome shotgun (WGS) entry which is preliminary data.</text>
</comment>
<name>V6ATW8_9ARCH</name>
<dbReference type="EMBL" id="CBTY010000009">
    <property type="protein sequence ID" value="CDI06146.1"/>
    <property type="molecule type" value="Genomic_DNA"/>
</dbReference>
<keyword evidence="3" id="KW-0597">Phosphoprotein</keyword>
<evidence type="ECO:0000259" key="8">
    <source>
        <dbReference type="Pfam" id="PF02878"/>
    </source>
</evidence>
<dbReference type="SUPFAM" id="SSF55957">
    <property type="entry name" value="Phosphoglucomutase, C-terminal domain"/>
    <property type="match status" value="1"/>
</dbReference>